<accession>A0A5S4GG56</accession>
<evidence type="ECO:0000256" key="2">
    <source>
        <dbReference type="ARBA" id="ARBA00023002"/>
    </source>
</evidence>
<comment type="caution">
    <text evidence="7">The sequence shown here is derived from an EMBL/GenBank/DDBJ whole genome shotgun (WGS) entry which is preliminary data.</text>
</comment>
<dbReference type="InterPro" id="IPR015815">
    <property type="entry name" value="HIBADH-related"/>
</dbReference>
<gene>
    <name evidence="7" type="ORF">ETD85_23960</name>
</gene>
<evidence type="ECO:0000256" key="1">
    <source>
        <dbReference type="ARBA" id="ARBA00009080"/>
    </source>
</evidence>
<dbReference type="InterPro" id="IPR029154">
    <property type="entry name" value="HIBADH-like_NADP-bd"/>
</dbReference>
<feature type="active site" evidence="4">
    <location>
        <position position="173"/>
    </location>
</feature>
<sequence length="287" mass="29270">MTYGFVGLGPTYGFVGLGQMGAPMAGRLAGPGLVVYDTRPGPMATLAEQGARPAADLTEVAQATLISIMVRDDAQVNEVAAALLAAASPGTIIAIHSTIRAETAIRLAGEARAYGIEIVDAPVSGGPMGAATGSLAVMVGATETAFEQVKEPFGAWAGLVLHMGEVGAGTRAKLARNLLHFVSFAAAAEAQRLAEAAGIPLGRLGRIVRHSDAVTGGPGAIMIRRTTSPLAPDDPLREIMCHVRALGDKDLALALELADELGVDAPLARLAQQRLAAGLGLGEEDPS</sequence>
<keyword evidence="2" id="KW-0560">Oxidoreductase</keyword>
<dbReference type="SUPFAM" id="SSF48179">
    <property type="entry name" value="6-phosphogluconate dehydrogenase C-terminal domain-like"/>
    <property type="match status" value="1"/>
</dbReference>
<dbReference type="AlphaFoldDB" id="A0A5S4GG56"/>
<evidence type="ECO:0000313" key="7">
    <source>
        <dbReference type="EMBL" id="TMR31968.1"/>
    </source>
</evidence>
<dbReference type="Gene3D" id="3.40.50.720">
    <property type="entry name" value="NAD(P)-binding Rossmann-like Domain"/>
    <property type="match status" value="1"/>
</dbReference>
<dbReference type="Pfam" id="PF03446">
    <property type="entry name" value="NAD_binding_2"/>
    <property type="match status" value="1"/>
</dbReference>
<feature type="domain" description="6-phosphogluconate dehydrogenase NADP-binding" evidence="5">
    <location>
        <begin position="12"/>
        <end position="164"/>
    </location>
</feature>
<dbReference type="Pfam" id="PF14833">
    <property type="entry name" value="NAD_binding_11"/>
    <property type="match status" value="1"/>
</dbReference>
<dbReference type="InterPro" id="IPR006115">
    <property type="entry name" value="6PGDH_NADP-bd"/>
</dbReference>
<name>A0A5S4GG56_9ACTN</name>
<dbReference type="InterPro" id="IPR008927">
    <property type="entry name" value="6-PGluconate_DH-like_C_sf"/>
</dbReference>
<dbReference type="GO" id="GO:0016054">
    <property type="term" value="P:organic acid catabolic process"/>
    <property type="evidence" value="ECO:0007669"/>
    <property type="project" value="UniProtKB-ARBA"/>
</dbReference>
<dbReference type="InterPro" id="IPR013328">
    <property type="entry name" value="6PGD_dom2"/>
</dbReference>
<dbReference type="RefSeq" id="WP_138692021.1">
    <property type="nucleotide sequence ID" value="NZ_JBHSAZ010000043.1"/>
</dbReference>
<reference evidence="7 8" key="1">
    <citation type="submission" date="2019-05" db="EMBL/GenBank/DDBJ databases">
        <title>Draft genome sequence of Nonomuraea zeae DSM 100528.</title>
        <authorList>
            <person name="Saricaoglu S."/>
            <person name="Isik K."/>
        </authorList>
    </citation>
    <scope>NUCLEOTIDE SEQUENCE [LARGE SCALE GENOMIC DNA]</scope>
    <source>
        <strain evidence="7 8">DSM 100528</strain>
    </source>
</reference>
<comment type="similarity">
    <text evidence="1">Belongs to the HIBADH-related family.</text>
</comment>
<dbReference type="PANTHER" id="PTHR43060:SF15">
    <property type="entry name" value="3-HYDROXYISOBUTYRATE DEHYDROGENASE-LIKE 1, MITOCHONDRIAL-RELATED"/>
    <property type="match status" value="1"/>
</dbReference>
<dbReference type="PROSITE" id="PS00895">
    <property type="entry name" value="3_HYDROXYISOBUT_DH"/>
    <property type="match status" value="1"/>
</dbReference>
<dbReference type="EMBL" id="VCKX01000075">
    <property type="protein sequence ID" value="TMR31968.1"/>
    <property type="molecule type" value="Genomic_DNA"/>
</dbReference>
<proteinExistence type="inferred from homology"/>
<evidence type="ECO:0000259" key="6">
    <source>
        <dbReference type="Pfam" id="PF14833"/>
    </source>
</evidence>
<evidence type="ECO:0000256" key="3">
    <source>
        <dbReference type="ARBA" id="ARBA00023027"/>
    </source>
</evidence>
<dbReference type="GO" id="GO:0016491">
    <property type="term" value="F:oxidoreductase activity"/>
    <property type="evidence" value="ECO:0007669"/>
    <property type="project" value="UniProtKB-KW"/>
</dbReference>
<keyword evidence="8" id="KW-1185">Reference proteome</keyword>
<dbReference type="InterPro" id="IPR036291">
    <property type="entry name" value="NAD(P)-bd_dom_sf"/>
</dbReference>
<feature type="domain" description="3-hydroxyisobutyrate dehydrogenase-like NAD-binding" evidence="6">
    <location>
        <begin position="167"/>
        <end position="279"/>
    </location>
</feature>
<dbReference type="Proteomes" id="UP000306628">
    <property type="component" value="Unassembled WGS sequence"/>
</dbReference>
<dbReference type="GO" id="GO:0050661">
    <property type="term" value="F:NADP binding"/>
    <property type="evidence" value="ECO:0007669"/>
    <property type="project" value="InterPro"/>
</dbReference>
<dbReference type="PIRSF" id="PIRSF000103">
    <property type="entry name" value="HIBADH"/>
    <property type="match status" value="1"/>
</dbReference>
<evidence type="ECO:0000259" key="5">
    <source>
        <dbReference type="Pfam" id="PF03446"/>
    </source>
</evidence>
<evidence type="ECO:0000256" key="4">
    <source>
        <dbReference type="PIRSR" id="PIRSR000103-1"/>
    </source>
</evidence>
<dbReference type="SUPFAM" id="SSF51735">
    <property type="entry name" value="NAD(P)-binding Rossmann-fold domains"/>
    <property type="match status" value="1"/>
</dbReference>
<protein>
    <submittedName>
        <fullName evidence="7">NAD(P)-dependent oxidoreductase</fullName>
    </submittedName>
</protein>
<organism evidence="7 8">
    <name type="scientific">Nonomuraea zeae</name>
    <dbReference type="NCBI Taxonomy" id="1642303"/>
    <lineage>
        <taxon>Bacteria</taxon>
        <taxon>Bacillati</taxon>
        <taxon>Actinomycetota</taxon>
        <taxon>Actinomycetes</taxon>
        <taxon>Streptosporangiales</taxon>
        <taxon>Streptosporangiaceae</taxon>
        <taxon>Nonomuraea</taxon>
    </lineage>
</organism>
<dbReference type="OrthoDB" id="3185659at2"/>
<dbReference type="Gene3D" id="1.10.1040.10">
    <property type="entry name" value="N-(1-d-carboxylethyl)-l-norvaline Dehydrogenase, domain 2"/>
    <property type="match status" value="1"/>
</dbReference>
<keyword evidence="3" id="KW-0520">NAD</keyword>
<dbReference type="InterPro" id="IPR002204">
    <property type="entry name" value="3-OH-isobutyrate_DH-rel_CS"/>
</dbReference>
<evidence type="ECO:0000313" key="8">
    <source>
        <dbReference type="Proteomes" id="UP000306628"/>
    </source>
</evidence>
<dbReference type="GO" id="GO:0051287">
    <property type="term" value="F:NAD binding"/>
    <property type="evidence" value="ECO:0007669"/>
    <property type="project" value="InterPro"/>
</dbReference>
<dbReference type="PANTHER" id="PTHR43060">
    <property type="entry name" value="3-HYDROXYISOBUTYRATE DEHYDROGENASE-LIKE 1, MITOCHONDRIAL-RELATED"/>
    <property type="match status" value="1"/>
</dbReference>